<sequence>MDPYESQSTRALRRHFGSTFIADAGNHEDRVAMMLGLVLDAMSGKMDSLRKGKSEVMDWRAVAANGGRIVLYLDEDYVQAEDDDTCSPDPIPEMLQVRSRYFPSVFIHLKYPEKLLFSGWHRDIKIVVIPSDSCCKNVYGSVLGETLLAQGSELVRFQLKKERGNTLILD</sequence>
<name>A0A4Y7J316_PAPSO</name>
<reference evidence="1 2" key="1">
    <citation type="journal article" date="2018" name="Science">
        <title>The opium poppy genome and morphinan production.</title>
        <authorList>
            <person name="Guo L."/>
            <person name="Winzer T."/>
            <person name="Yang X."/>
            <person name="Li Y."/>
            <person name="Ning Z."/>
            <person name="He Z."/>
            <person name="Teodor R."/>
            <person name="Lu Y."/>
            <person name="Bowser T.A."/>
            <person name="Graham I.A."/>
            <person name="Ye K."/>
        </authorList>
    </citation>
    <scope>NUCLEOTIDE SEQUENCE [LARGE SCALE GENOMIC DNA]</scope>
    <source>
        <strain evidence="2">cv. HN1</strain>
        <tissue evidence="1">Leaves</tissue>
    </source>
</reference>
<evidence type="ECO:0000313" key="1">
    <source>
        <dbReference type="EMBL" id="RZC54129.1"/>
    </source>
</evidence>
<organism evidence="1 2">
    <name type="scientific">Papaver somniferum</name>
    <name type="common">Opium poppy</name>
    <dbReference type="NCBI Taxonomy" id="3469"/>
    <lineage>
        <taxon>Eukaryota</taxon>
        <taxon>Viridiplantae</taxon>
        <taxon>Streptophyta</taxon>
        <taxon>Embryophyta</taxon>
        <taxon>Tracheophyta</taxon>
        <taxon>Spermatophyta</taxon>
        <taxon>Magnoliopsida</taxon>
        <taxon>Ranunculales</taxon>
        <taxon>Papaveraceae</taxon>
        <taxon>Papaveroideae</taxon>
        <taxon>Papaver</taxon>
    </lineage>
</organism>
<accession>A0A4Y7J316</accession>
<dbReference type="STRING" id="3469.A0A4Y7J316"/>
<protein>
    <submittedName>
        <fullName evidence="1">Uncharacterized protein</fullName>
    </submittedName>
</protein>
<evidence type="ECO:0000313" key="2">
    <source>
        <dbReference type="Proteomes" id="UP000316621"/>
    </source>
</evidence>
<dbReference type="Gramene" id="RZC54129">
    <property type="protein sequence ID" value="RZC54129"/>
    <property type="gene ID" value="C5167_012984"/>
</dbReference>
<gene>
    <name evidence="1" type="ORF">C5167_012984</name>
</gene>
<keyword evidence="2" id="KW-1185">Reference proteome</keyword>
<dbReference type="AlphaFoldDB" id="A0A4Y7J316"/>
<dbReference type="EMBL" id="CM010717">
    <property type="protein sequence ID" value="RZC54129.1"/>
    <property type="molecule type" value="Genomic_DNA"/>
</dbReference>
<dbReference type="Proteomes" id="UP000316621">
    <property type="component" value="Chromosome 3"/>
</dbReference>
<proteinExistence type="predicted"/>